<dbReference type="EMBL" id="HBUF01289049">
    <property type="protein sequence ID" value="CAG6688844.1"/>
    <property type="molecule type" value="Transcribed_RNA"/>
</dbReference>
<name>A0A8D8RBK3_9HEMI</name>
<dbReference type="EMBL" id="HBUF01339172">
    <property type="protein sequence ID" value="CAG6699894.1"/>
    <property type="molecule type" value="Transcribed_RNA"/>
</dbReference>
<dbReference type="EMBL" id="HBUF01339174">
    <property type="protein sequence ID" value="CAG6699900.1"/>
    <property type="molecule type" value="Transcribed_RNA"/>
</dbReference>
<dbReference type="EMBL" id="HBUF01140663">
    <property type="protein sequence ID" value="CAG6646226.1"/>
    <property type="molecule type" value="Transcribed_RNA"/>
</dbReference>
<dbReference type="EMBL" id="HBUF01140661">
    <property type="protein sequence ID" value="CAG6646216.1"/>
    <property type="molecule type" value="Transcribed_RNA"/>
</dbReference>
<dbReference type="EMBL" id="HBUF01289050">
    <property type="protein sequence ID" value="CAG6688848.1"/>
    <property type="molecule type" value="Transcribed_RNA"/>
</dbReference>
<dbReference type="EMBL" id="HBUF01289051">
    <property type="protein sequence ID" value="CAG6688852.1"/>
    <property type="molecule type" value="Transcribed_RNA"/>
</dbReference>
<reference evidence="1" key="1">
    <citation type="submission" date="2021-05" db="EMBL/GenBank/DDBJ databases">
        <authorList>
            <person name="Alioto T."/>
            <person name="Alioto T."/>
            <person name="Gomez Garrido J."/>
        </authorList>
    </citation>
    <scope>NUCLEOTIDE SEQUENCE</scope>
</reference>
<dbReference type="EMBL" id="HBUF01140664">
    <property type="protein sequence ID" value="CAG6646231.1"/>
    <property type="molecule type" value="Transcribed_RNA"/>
</dbReference>
<dbReference type="EMBL" id="HBUF01339169">
    <property type="protein sequence ID" value="CAG6699885.1"/>
    <property type="molecule type" value="Transcribed_RNA"/>
</dbReference>
<dbReference type="EMBL" id="HBUF01140666">
    <property type="protein sequence ID" value="CAG6646241.1"/>
    <property type="molecule type" value="Transcribed_RNA"/>
</dbReference>
<dbReference type="EMBL" id="HBUF01617571">
    <property type="protein sequence ID" value="CAG6780237.1"/>
    <property type="molecule type" value="Transcribed_RNA"/>
</dbReference>
<dbReference type="EMBL" id="HBUF01140662">
    <property type="protein sequence ID" value="CAG6646221.1"/>
    <property type="molecule type" value="Transcribed_RNA"/>
</dbReference>
<dbReference type="EMBL" id="HBUF01617572">
    <property type="protein sequence ID" value="CAG6780239.1"/>
    <property type="molecule type" value="Transcribed_RNA"/>
</dbReference>
<accession>A0A8D8RBK3</accession>
<protein>
    <submittedName>
        <fullName evidence="1">Uncharacterized protein</fullName>
    </submittedName>
</protein>
<dbReference type="EMBL" id="HBUF01140660">
    <property type="protein sequence ID" value="CAG6646211.1"/>
    <property type="molecule type" value="Transcribed_RNA"/>
</dbReference>
<proteinExistence type="predicted"/>
<dbReference type="EMBL" id="HBUF01339173">
    <property type="protein sequence ID" value="CAG6699897.1"/>
    <property type="molecule type" value="Transcribed_RNA"/>
</dbReference>
<organism evidence="1">
    <name type="scientific">Cacopsylla melanoneura</name>
    <dbReference type="NCBI Taxonomy" id="428564"/>
    <lineage>
        <taxon>Eukaryota</taxon>
        <taxon>Metazoa</taxon>
        <taxon>Ecdysozoa</taxon>
        <taxon>Arthropoda</taxon>
        <taxon>Hexapoda</taxon>
        <taxon>Insecta</taxon>
        <taxon>Pterygota</taxon>
        <taxon>Neoptera</taxon>
        <taxon>Paraneoptera</taxon>
        <taxon>Hemiptera</taxon>
        <taxon>Sternorrhyncha</taxon>
        <taxon>Psylloidea</taxon>
        <taxon>Psyllidae</taxon>
        <taxon>Psyllinae</taxon>
        <taxon>Cacopsylla</taxon>
    </lineage>
</organism>
<dbReference type="EMBL" id="HBUF01140667">
    <property type="protein sequence ID" value="CAG6646246.1"/>
    <property type="molecule type" value="Transcribed_RNA"/>
</dbReference>
<dbReference type="EMBL" id="HBUF01140665">
    <property type="protein sequence ID" value="CAG6646236.1"/>
    <property type="molecule type" value="Transcribed_RNA"/>
</dbReference>
<sequence length="106" mass="12396">MKRQKMAMQCQTWRGQFRQSAVLLRILSRLERRQSTAVMILFYDKTCHPRCTEWKGLPNFSRRRQLCSKQIPTLVLLGRNSSKDLVASCKAPLLFCFALTSLKFAR</sequence>
<evidence type="ECO:0000313" key="1">
    <source>
        <dbReference type="EMBL" id="CAG6646226.1"/>
    </source>
</evidence>
<dbReference type="EMBL" id="HBUF01339171">
    <property type="protein sequence ID" value="CAG6699891.1"/>
    <property type="molecule type" value="Transcribed_RNA"/>
</dbReference>
<dbReference type="AlphaFoldDB" id="A0A8D8RBK3"/>
<dbReference type="EMBL" id="HBUF01617570">
    <property type="protein sequence ID" value="CAG6780235.1"/>
    <property type="molecule type" value="Transcribed_RNA"/>
</dbReference>
<dbReference type="EMBL" id="HBUF01339168">
    <property type="protein sequence ID" value="CAG6699882.1"/>
    <property type="molecule type" value="Transcribed_RNA"/>
</dbReference>
<dbReference type="EMBL" id="HBUF01339170">
    <property type="protein sequence ID" value="CAG6699888.1"/>
    <property type="molecule type" value="Transcribed_RNA"/>
</dbReference>